<dbReference type="Proteomes" id="UP000199415">
    <property type="component" value="Unassembled WGS sequence"/>
</dbReference>
<name>A0A1G7Q743_9PROT</name>
<accession>A0A1G7Q743</accession>
<evidence type="ECO:0000256" key="1">
    <source>
        <dbReference type="SAM" id="MobiDB-lite"/>
    </source>
</evidence>
<dbReference type="STRING" id="1082479.SAMN05216241_103261"/>
<proteinExistence type="predicted"/>
<evidence type="ECO:0000313" key="3">
    <source>
        <dbReference type="Proteomes" id="UP000199415"/>
    </source>
</evidence>
<dbReference type="EMBL" id="FNCE01000003">
    <property type="protein sequence ID" value="SDF94285.1"/>
    <property type="molecule type" value="Genomic_DNA"/>
</dbReference>
<dbReference type="RefSeq" id="WP_090019375.1">
    <property type="nucleotide sequence ID" value="NZ_FNCE01000003.1"/>
</dbReference>
<dbReference type="AlphaFoldDB" id="A0A1G7Q743"/>
<keyword evidence="3" id="KW-1185">Reference proteome</keyword>
<reference evidence="2 3" key="1">
    <citation type="submission" date="2016-10" db="EMBL/GenBank/DDBJ databases">
        <authorList>
            <person name="de Groot N.N."/>
        </authorList>
    </citation>
    <scope>NUCLEOTIDE SEQUENCE [LARGE SCALE GENOMIC DNA]</scope>
    <source>
        <strain evidence="2 3">DSM 25584</strain>
    </source>
</reference>
<evidence type="ECO:0000313" key="2">
    <source>
        <dbReference type="EMBL" id="SDF94285.1"/>
    </source>
</evidence>
<sequence>MTRDGNAGFSVDAAHAADREKRISYAPRPPHDVPDFAALRTRALAATQQARTTLDDVEASHG</sequence>
<feature type="region of interest" description="Disordered" evidence="1">
    <location>
        <begin position="1"/>
        <end position="34"/>
    </location>
</feature>
<organism evidence="2 3">
    <name type="scientific">Limimonas halophila</name>
    <dbReference type="NCBI Taxonomy" id="1082479"/>
    <lineage>
        <taxon>Bacteria</taxon>
        <taxon>Pseudomonadati</taxon>
        <taxon>Pseudomonadota</taxon>
        <taxon>Alphaproteobacteria</taxon>
        <taxon>Rhodospirillales</taxon>
        <taxon>Rhodovibrionaceae</taxon>
        <taxon>Limimonas</taxon>
    </lineage>
</organism>
<feature type="compositionally biased region" description="Basic and acidic residues" evidence="1">
    <location>
        <begin position="15"/>
        <end position="34"/>
    </location>
</feature>
<gene>
    <name evidence="2" type="ORF">SAMN05216241_103261</name>
</gene>
<protein>
    <submittedName>
        <fullName evidence="2">Uncharacterized protein</fullName>
    </submittedName>
</protein>